<evidence type="ECO:0000256" key="3">
    <source>
        <dbReference type="ARBA" id="ARBA00022801"/>
    </source>
</evidence>
<dbReference type="Proteomes" id="UP001627154">
    <property type="component" value="Unassembled WGS sequence"/>
</dbReference>
<evidence type="ECO:0000256" key="6">
    <source>
        <dbReference type="SAM" id="SignalP"/>
    </source>
</evidence>
<keyword evidence="6" id="KW-0732">Signal</keyword>
<proteinExistence type="inferred from homology"/>
<protein>
    <recommendedName>
        <fullName evidence="7">Peptidase S1 domain-containing protein</fullName>
    </recommendedName>
</protein>
<name>A0ABD2XG53_9HYME</name>
<dbReference type="Pfam" id="PF00089">
    <property type="entry name" value="Trypsin"/>
    <property type="match status" value="1"/>
</dbReference>
<dbReference type="InterPro" id="IPR018114">
    <property type="entry name" value="TRYPSIN_HIS"/>
</dbReference>
<dbReference type="CDD" id="cd00190">
    <property type="entry name" value="Tryp_SPc"/>
    <property type="match status" value="1"/>
</dbReference>
<dbReference type="FunFam" id="2.40.10.10:FF:000068">
    <property type="entry name" value="transmembrane protease serine 2"/>
    <property type="match status" value="1"/>
</dbReference>
<keyword evidence="3" id="KW-0378">Hydrolase</keyword>
<dbReference type="SMART" id="SM00020">
    <property type="entry name" value="Tryp_SPc"/>
    <property type="match status" value="1"/>
</dbReference>
<evidence type="ECO:0000256" key="1">
    <source>
        <dbReference type="ARBA" id="ARBA00007664"/>
    </source>
</evidence>
<dbReference type="InterPro" id="IPR043504">
    <property type="entry name" value="Peptidase_S1_PA_chymotrypsin"/>
</dbReference>
<dbReference type="PANTHER" id="PTHR24276">
    <property type="entry name" value="POLYSERASE-RELATED"/>
    <property type="match status" value="1"/>
</dbReference>
<evidence type="ECO:0000313" key="9">
    <source>
        <dbReference type="Proteomes" id="UP001627154"/>
    </source>
</evidence>
<keyword evidence="4" id="KW-0720">Serine protease</keyword>
<evidence type="ECO:0000313" key="8">
    <source>
        <dbReference type="EMBL" id="KAL3404206.1"/>
    </source>
</evidence>
<comment type="similarity">
    <text evidence="1">Belongs to the peptidase S1 family.</text>
</comment>
<dbReference type="SUPFAM" id="SSF50494">
    <property type="entry name" value="Trypsin-like serine proteases"/>
    <property type="match status" value="1"/>
</dbReference>
<dbReference type="Gene3D" id="2.40.10.10">
    <property type="entry name" value="Trypsin-like serine proteases"/>
    <property type="match status" value="1"/>
</dbReference>
<keyword evidence="2" id="KW-0645">Protease</keyword>
<sequence>MLMCKFSVFFSLVCMAYTHKRRIHNGTAAEKGAYPYQVCLRNLDSKIPFCGGSIINEFYVLTAGHCVEDIVIVNLPPRIVEVVVGATNFNDSTARYYPAQKFILHENYEQFFSPHIYAINDIALIQVDGPIEFTPFISSIELPSPGYRVEGKTQVIITGWGRFSDHDMNIPATLQAVNLTVVDLKTCKAKWSDRAINIDDRMICVAGSVQEYEQTQHDAGGCLGDSGGPAVEDHVLIGVISAANSCIDSYRYPHILMNVSHYLPWIKGRVTKKIPIWQQTRNFFKNLFFQD</sequence>
<comment type="caution">
    <text evidence="8">The sequence shown here is derived from an EMBL/GenBank/DDBJ whole genome shotgun (WGS) entry which is preliminary data.</text>
</comment>
<keyword evidence="5" id="KW-1015">Disulfide bond</keyword>
<accession>A0ABD2XG53</accession>
<organism evidence="8 9">
    <name type="scientific">Trichogramma kaykai</name>
    <dbReference type="NCBI Taxonomy" id="54128"/>
    <lineage>
        <taxon>Eukaryota</taxon>
        <taxon>Metazoa</taxon>
        <taxon>Ecdysozoa</taxon>
        <taxon>Arthropoda</taxon>
        <taxon>Hexapoda</taxon>
        <taxon>Insecta</taxon>
        <taxon>Pterygota</taxon>
        <taxon>Neoptera</taxon>
        <taxon>Endopterygota</taxon>
        <taxon>Hymenoptera</taxon>
        <taxon>Apocrita</taxon>
        <taxon>Proctotrupomorpha</taxon>
        <taxon>Chalcidoidea</taxon>
        <taxon>Trichogrammatidae</taxon>
        <taxon>Trichogramma</taxon>
    </lineage>
</organism>
<evidence type="ECO:0000256" key="4">
    <source>
        <dbReference type="ARBA" id="ARBA00022825"/>
    </source>
</evidence>
<feature type="signal peptide" evidence="6">
    <location>
        <begin position="1"/>
        <end position="18"/>
    </location>
</feature>
<dbReference type="InterPro" id="IPR001314">
    <property type="entry name" value="Peptidase_S1A"/>
</dbReference>
<evidence type="ECO:0000259" key="7">
    <source>
        <dbReference type="PROSITE" id="PS50240"/>
    </source>
</evidence>
<dbReference type="PANTHER" id="PTHR24276:SF98">
    <property type="entry name" value="FI18310P1-RELATED"/>
    <property type="match status" value="1"/>
</dbReference>
<dbReference type="EMBL" id="JBJJXI010000026">
    <property type="protein sequence ID" value="KAL3404206.1"/>
    <property type="molecule type" value="Genomic_DNA"/>
</dbReference>
<dbReference type="GO" id="GO:0008236">
    <property type="term" value="F:serine-type peptidase activity"/>
    <property type="evidence" value="ECO:0007669"/>
    <property type="project" value="UniProtKB-KW"/>
</dbReference>
<evidence type="ECO:0000256" key="2">
    <source>
        <dbReference type="ARBA" id="ARBA00022670"/>
    </source>
</evidence>
<dbReference type="InterPro" id="IPR009003">
    <property type="entry name" value="Peptidase_S1_PA"/>
</dbReference>
<dbReference type="InterPro" id="IPR050430">
    <property type="entry name" value="Peptidase_S1"/>
</dbReference>
<evidence type="ECO:0000256" key="5">
    <source>
        <dbReference type="ARBA" id="ARBA00023157"/>
    </source>
</evidence>
<reference evidence="8 9" key="1">
    <citation type="journal article" date="2024" name="bioRxiv">
        <title>A reference genome for Trichogramma kaykai: A tiny desert-dwelling parasitoid wasp with competing sex-ratio distorters.</title>
        <authorList>
            <person name="Culotta J."/>
            <person name="Lindsey A.R."/>
        </authorList>
    </citation>
    <scope>NUCLEOTIDE SEQUENCE [LARGE SCALE GENOMIC DNA]</scope>
    <source>
        <strain evidence="8 9">KSX58</strain>
    </source>
</reference>
<dbReference type="AlphaFoldDB" id="A0ABD2XG53"/>
<feature type="domain" description="Peptidase S1" evidence="7">
    <location>
        <begin position="23"/>
        <end position="271"/>
    </location>
</feature>
<dbReference type="PROSITE" id="PS00134">
    <property type="entry name" value="TRYPSIN_HIS"/>
    <property type="match status" value="1"/>
</dbReference>
<dbReference type="InterPro" id="IPR001254">
    <property type="entry name" value="Trypsin_dom"/>
</dbReference>
<dbReference type="PRINTS" id="PR00722">
    <property type="entry name" value="CHYMOTRYPSIN"/>
</dbReference>
<gene>
    <name evidence="8" type="ORF">TKK_003181</name>
</gene>
<dbReference type="PROSITE" id="PS50240">
    <property type="entry name" value="TRYPSIN_DOM"/>
    <property type="match status" value="1"/>
</dbReference>
<feature type="chain" id="PRO_5044845399" description="Peptidase S1 domain-containing protein" evidence="6">
    <location>
        <begin position="19"/>
        <end position="291"/>
    </location>
</feature>
<keyword evidence="9" id="KW-1185">Reference proteome</keyword>
<dbReference type="GO" id="GO:0006508">
    <property type="term" value="P:proteolysis"/>
    <property type="evidence" value="ECO:0007669"/>
    <property type="project" value="UniProtKB-KW"/>
</dbReference>